<feature type="transmembrane region" description="Helical" evidence="1">
    <location>
        <begin position="124"/>
        <end position="148"/>
    </location>
</feature>
<dbReference type="EMBL" id="CP043875">
    <property type="protein sequence ID" value="WOF15727.1"/>
    <property type="molecule type" value="Genomic_DNA"/>
</dbReference>
<keyword evidence="1" id="KW-0472">Membrane</keyword>
<dbReference type="Proteomes" id="UP001301797">
    <property type="component" value="Chromosome"/>
</dbReference>
<evidence type="ECO:0000313" key="3">
    <source>
        <dbReference type="Proteomes" id="UP001301797"/>
    </source>
</evidence>
<evidence type="ECO:0000313" key="2">
    <source>
        <dbReference type="EMBL" id="WOF15727.1"/>
    </source>
</evidence>
<dbReference type="Pfam" id="PF24400">
    <property type="entry name" value="DUF7544"/>
    <property type="match status" value="1"/>
</dbReference>
<name>A0AA97FAU9_9EURY</name>
<dbReference type="RefSeq" id="WP_317137301.1">
    <property type="nucleotide sequence ID" value="NZ_CP043875.1"/>
</dbReference>
<dbReference type="GeneID" id="85229100"/>
<organism evidence="2 3">
    <name type="scientific">Methanochimaera problematica</name>
    <dbReference type="NCBI Taxonomy" id="2609417"/>
    <lineage>
        <taxon>Archaea</taxon>
        <taxon>Methanobacteriati</taxon>
        <taxon>Methanobacteriota</taxon>
        <taxon>Stenosarchaea group</taxon>
        <taxon>Methanomicrobia</taxon>
        <taxon>Methanomicrobiales</taxon>
        <taxon>Methanomicrobiaceae</taxon>
        <taxon>Methanochimaera</taxon>
    </lineage>
</organism>
<sequence length="314" mass="34932">MSDYFAFSSIDDAISKTKALLWPFNWSIWLRIAIISFFVGGISGINPFQFTSPSGNGSIDSAGINEIMNIMPIIIAITALIIFLALIFGYLSSVFQFVFVDCLSKEEFTLRKFFRQELGRGARLFAFQILLAIAFVAIIIIAGLLMFAGISGFGDIPNTAILGAIISVFLLVFLLSIPVLIVTLFTIDFVVPIMIRENCGIIEGWKHCWSVMKKDWWQTIVYLVMKIILSIVVMLLMFIAIMIAALIIAIPFFILALLALGFAAGEAAFVLLLIVFIILLIPVALLMSVPFATFLKYYSLDVLGKMEPNYKMIE</sequence>
<protein>
    <submittedName>
        <fullName evidence="2">DUF4013 domain-containing protein</fullName>
    </submittedName>
</protein>
<accession>A0AA97FAU9</accession>
<keyword evidence="1" id="KW-0812">Transmembrane</keyword>
<feature type="transmembrane region" description="Helical" evidence="1">
    <location>
        <begin position="160"/>
        <end position="187"/>
    </location>
</feature>
<evidence type="ECO:0000256" key="1">
    <source>
        <dbReference type="SAM" id="Phobius"/>
    </source>
</evidence>
<gene>
    <name evidence="2" type="ORF">F1737_02985</name>
</gene>
<keyword evidence="1" id="KW-1133">Transmembrane helix</keyword>
<dbReference type="InterPro" id="IPR055966">
    <property type="entry name" value="DUF7544"/>
</dbReference>
<dbReference type="AlphaFoldDB" id="A0AA97FAU9"/>
<feature type="transmembrane region" description="Helical" evidence="1">
    <location>
        <begin position="70"/>
        <end position="103"/>
    </location>
</feature>
<proteinExistence type="predicted"/>
<feature type="transmembrane region" description="Helical" evidence="1">
    <location>
        <begin position="28"/>
        <end position="50"/>
    </location>
</feature>
<keyword evidence="3" id="KW-1185">Reference proteome</keyword>
<dbReference type="KEGG" id="mefw:F1737_02985"/>
<feature type="transmembrane region" description="Helical" evidence="1">
    <location>
        <begin position="267"/>
        <end position="295"/>
    </location>
</feature>
<reference evidence="2 3" key="1">
    <citation type="submission" date="2019-09" db="EMBL/GenBank/DDBJ databases">
        <title>The complete genome of Methanoplanus sp. FWC-SCC4.</title>
        <authorList>
            <person name="Chen S.-C."/>
            <person name="Zhou Y.-Z."/>
            <person name="Lai M.-C."/>
        </authorList>
    </citation>
    <scope>NUCLEOTIDE SEQUENCE [LARGE SCALE GENOMIC DNA]</scope>
    <source>
        <strain evidence="2 3">FWC-SCC4</strain>
    </source>
</reference>
<feature type="transmembrane region" description="Helical" evidence="1">
    <location>
        <begin position="228"/>
        <end position="261"/>
    </location>
</feature>